<dbReference type="PROSITE" id="PS51352">
    <property type="entry name" value="THIOREDOXIN_2"/>
    <property type="match status" value="1"/>
</dbReference>
<dbReference type="Proteomes" id="UP001162891">
    <property type="component" value="Chromosome"/>
</dbReference>
<sequence>MTTPHRILAALAAALLAGEARAAEPPCEHCHPKKEGAAASAPAGGADARVDLADVTLLDQHGASVPLRALAAGDPLVVMDFVFTTCTTVCPVLSAIMARLQKRLGDRVGKDVLLVSVSIDPVRDTPGRLEAYAARFKAGPGWTWLTGTREDVDRALEGMGAYAASFADHAPMILVGDGRAGTWTRFNGFPKQDEVLAQLDALAAARAKVARAAPVKE</sequence>
<dbReference type="PANTHER" id="PTHR12151">
    <property type="entry name" value="ELECTRON TRANSPORT PROTIN SCO1/SENC FAMILY MEMBER"/>
    <property type="match status" value="1"/>
</dbReference>
<dbReference type="InterPro" id="IPR036249">
    <property type="entry name" value="Thioredoxin-like_sf"/>
</dbReference>
<proteinExistence type="inferred from homology"/>
<evidence type="ECO:0000313" key="5">
    <source>
        <dbReference type="EMBL" id="BDG04031.1"/>
    </source>
</evidence>
<dbReference type="RefSeq" id="WP_248352406.1">
    <property type="nucleotide sequence ID" value="NZ_AP025591.1"/>
</dbReference>
<keyword evidence="2" id="KW-0186">Copper</keyword>
<keyword evidence="3" id="KW-0732">Signal</keyword>
<dbReference type="InterPro" id="IPR013766">
    <property type="entry name" value="Thioredoxin_domain"/>
</dbReference>
<protein>
    <recommendedName>
        <fullName evidence="4">Thioredoxin domain-containing protein</fullName>
    </recommendedName>
</protein>
<evidence type="ECO:0000256" key="1">
    <source>
        <dbReference type="ARBA" id="ARBA00010996"/>
    </source>
</evidence>
<feature type="chain" id="PRO_5047001500" description="Thioredoxin domain-containing protein" evidence="3">
    <location>
        <begin position="23"/>
        <end position="217"/>
    </location>
</feature>
<keyword evidence="6" id="KW-1185">Reference proteome</keyword>
<comment type="similarity">
    <text evidence="1">Belongs to the SCO1/2 family.</text>
</comment>
<evidence type="ECO:0000259" key="4">
    <source>
        <dbReference type="PROSITE" id="PS51352"/>
    </source>
</evidence>
<feature type="signal peptide" evidence="3">
    <location>
        <begin position="1"/>
        <end position="22"/>
    </location>
</feature>
<dbReference type="EMBL" id="AP025591">
    <property type="protein sequence ID" value="BDG04031.1"/>
    <property type="molecule type" value="Genomic_DNA"/>
</dbReference>
<evidence type="ECO:0000313" key="6">
    <source>
        <dbReference type="Proteomes" id="UP001162891"/>
    </source>
</evidence>
<evidence type="ECO:0000256" key="2">
    <source>
        <dbReference type="ARBA" id="ARBA00023008"/>
    </source>
</evidence>
<dbReference type="InterPro" id="IPR003782">
    <property type="entry name" value="SCO1/SenC"/>
</dbReference>
<dbReference type="Gene3D" id="3.40.30.10">
    <property type="entry name" value="Glutaredoxin"/>
    <property type="match status" value="1"/>
</dbReference>
<name>A0ABM7WX32_9BACT</name>
<dbReference type="PANTHER" id="PTHR12151:SF25">
    <property type="entry name" value="LINALOOL DEHYDRATASE_ISOMERASE DOMAIN-CONTAINING PROTEIN"/>
    <property type="match status" value="1"/>
</dbReference>
<organism evidence="5 6">
    <name type="scientific">Anaeromyxobacter oryzae</name>
    <dbReference type="NCBI Taxonomy" id="2918170"/>
    <lineage>
        <taxon>Bacteria</taxon>
        <taxon>Pseudomonadati</taxon>
        <taxon>Myxococcota</taxon>
        <taxon>Myxococcia</taxon>
        <taxon>Myxococcales</taxon>
        <taxon>Cystobacterineae</taxon>
        <taxon>Anaeromyxobacteraceae</taxon>
        <taxon>Anaeromyxobacter</taxon>
    </lineage>
</organism>
<feature type="domain" description="Thioredoxin" evidence="4">
    <location>
        <begin position="46"/>
        <end position="204"/>
    </location>
</feature>
<dbReference type="Pfam" id="PF02630">
    <property type="entry name" value="SCO1-SenC"/>
    <property type="match status" value="1"/>
</dbReference>
<accession>A0ABM7WX32</accession>
<reference evidence="6" key="1">
    <citation type="journal article" date="2022" name="Int. J. Syst. Evol. Microbiol.">
        <title>Anaeromyxobacter oryzae sp. nov., Anaeromyxobacter diazotrophicus sp. nov. and Anaeromyxobacter paludicola sp. nov., isolated from paddy soils.</title>
        <authorList>
            <person name="Itoh H."/>
            <person name="Xu Z."/>
            <person name="Mise K."/>
            <person name="Masuda Y."/>
            <person name="Ushijima N."/>
            <person name="Hayakawa C."/>
            <person name="Shiratori Y."/>
            <person name="Senoo K."/>
        </authorList>
    </citation>
    <scope>NUCLEOTIDE SEQUENCE [LARGE SCALE GENOMIC DNA]</scope>
    <source>
        <strain evidence="6">Red232</strain>
    </source>
</reference>
<dbReference type="SUPFAM" id="SSF52833">
    <property type="entry name" value="Thioredoxin-like"/>
    <property type="match status" value="1"/>
</dbReference>
<evidence type="ECO:0000256" key="3">
    <source>
        <dbReference type="SAM" id="SignalP"/>
    </source>
</evidence>
<gene>
    <name evidence="5" type="ORF">AMOR_30270</name>
</gene>
<dbReference type="CDD" id="cd02968">
    <property type="entry name" value="SCO"/>
    <property type="match status" value="1"/>
</dbReference>